<dbReference type="Gene3D" id="3.20.20.80">
    <property type="entry name" value="Glycosidases"/>
    <property type="match status" value="1"/>
</dbReference>
<keyword evidence="6" id="KW-1185">Reference proteome</keyword>
<proteinExistence type="predicted"/>
<dbReference type="GO" id="GO:0004568">
    <property type="term" value="F:chitinase activity"/>
    <property type="evidence" value="ECO:0007669"/>
    <property type="project" value="TreeGrafter"/>
</dbReference>
<feature type="domain" description="GH18" evidence="4">
    <location>
        <begin position="30"/>
        <end position="309"/>
    </location>
</feature>
<evidence type="ECO:0000259" key="4">
    <source>
        <dbReference type="PROSITE" id="PS51910"/>
    </source>
</evidence>
<gene>
    <name evidence="5" type="ORF">OLC1_LOCUS2165</name>
</gene>
<evidence type="ECO:0000313" key="6">
    <source>
        <dbReference type="Proteomes" id="UP001161247"/>
    </source>
</evidence>
<keyword evidence="3" id="KW-0732">Signal</keyword>
<evidence type="ECO:0000256" key="1">
    <source>
        <dbReference type="ARBA" id="ARBA00022801"/>
    </source>
</evidence>
<dbReference type="GO" id="GO:0005975">
    <property type="term" value="P:carbohydrate metabolic process"/>
    <property type="evidence" value="ECO:0007669"/>
    <property type="project" value="InterPro"/>
</dbReference>
<keyword evidence="1" id="KW-0378">Hydrolase</keyword>
<dbReference type="InterPro" id="IPR050542">
    <property type="entry name" value="Glycosyl_Hydrlase18_Chitinase"/>
</dbReference>
<sequence length="315" mass="34653">MVSYLRPSFLPAVTAALLLFSAFISSGEARGLATYWGQIGKEEGSLALACYLSGFDWAVISFLNNFGGGKTPKLNLADHCDAADGNCAFLSTQIKACQYLQVKVFLSVGGPDPNYSLDTQEDADFLVSYLWDNFLGGTAESRPLGDVVLDGIDFAIESGSNKYWKYVAEKVHALSTPAKKVYLTTAPKCRIPDYYMDGAIRLGIFDYVWVKFYNDSSCQYEEISNDFGVNSQKLLASWYTWHDYPGINKLVMGTPSYPEATPGGGYMYVDPYYYYILPILQKSAKFGGTMFWTVNYSPEKTVGGSVSGSKGLAIV</sequence>
<dbReference type="InterPro" id="IPR017853">
    <property type="entry name" value="GH"/>
</dbReference>
<keyword evidence="2" id="KW-0326">Glycosidase</keyword>
<dbReference type="SUPFAM" id="SSF51445">
    <property type="entry name" value="(Trans)glycosidases"/>
    <property type="match status" value="1"/>
</dbReference>
<feature type="signal peptide" evidence="3">
    <location>
        <begin position="1"/>
        <end position="29"/>
    </location>
</feature>
<dbReference type="PANTHER" id="PTHR45708:SF49">
    <property type="entry name" value="ENDOCHITINASE"/>
    <property type="match status" value="1"/>
</dbReference>
<evidence type="ECO:0000313" key="5">
    <source>
        <dbReference type="EMBL" id="CAI9089905.1"/>
    </source>
</evidence>
<dbReference type="GO" id="GO:0005576">
    <property type="term" value="C:extracellular region"/>
    <property type="evidence" value="ECO:0007669"/>
    <property type="project" value="TreeGrafter"/>
</dbReference>
<evidence type="ECO:0000256" key="3">
    <source>
        <dbReference type="SAM" id="SignalP"/>
    </source>
</evidence>
<dbReference type="Proteomes" id="UP001161247">
    <property type="component" value="Chromosome 1"/>
</dbReference>
<accession>A0AAV1C2W8</accession>
<organism evidence="5 6">
    <name type="scientific">Oldenlandia corymbosa var. corymbosa</name>
    <dbReference type="NCBI Taxonomy" id="529605"/>
    <lineage>
        <taxon>Eukaryota</taxon>
        <taxon>Viridiplantae</taxon>
        <taxon>Streptophyta</taxon>
        <taxon>Embryophyta</taxon>
        <taxon>Tracheophyta</taxon>
        <taxon>Spermatophyta</taxon>
        <taxon>Magnoliopsida</taxon>
        <taxon>eudicotyledons</taxon>
        <taxon>Gunneridae</taxon>
        <taxon>Pentapetalae</taxon>
        <taxon>asterids</taxon>
        <taxon>lamiids</taxon>
        <taxon>Gentianales</taxon>
        <taxon>Rubiaceae</taxon>
        <taxon>Rubioideae</taxon>
        <taxon>Spermacoceae</taxon>
        <taxon>Hedyotis-Oldenlandia complex</taxon>
        <taxon>Oldenlandia</taxon>
    </lineage>
</organism>
<dbReference type="Pfam" id="PF00704">
    <property type="entry name" value="Glyco_hydro_18"/>
    <property type="match status" value="1"/>
</dbReference>
<dbReference type="PROSITE" id="PS51910">
    <property type="entry name" value="GH18_2"/>
    <property type="match status" value="1"/>
</dbReference>
<dbReference type="AlphaFoldDB" id="A0AAV1C2W8"/>
<dbReference type="InterPro" id="IPR001223">
    <property type="entry name" value="Glyco_hydro18_cat"/>
</dbReference>
<name>A0AAV1C2W8_OLDCO</name>
<evidence type="ECO:0000256" key="2">
    <source>
        <dbReference type="ARBA" id="ARBA00023295"/>
    </source>
</evidence>
<feature type="chain" id="PRO_5043415552" evidence="3">
    <location>
        <begin position="30"/>
        <end position="315"/>
    </location>
</feature>
<dbReference type="PANTHER" id="PTHR45708">
    <property type="entry name" value="ENDOCHITINASE"/>
    <property type="match status" value="1"/>
</dbReference>
<dbReference type="EMBL" id="OX459118">
    <property type="protein sequence ID" value="CAI9089905.1"/>
    <property type="molecule type" value="Genomic_DNA"/>
</dbReference>
<reference evidence="5" key="1">
    <citation type="submission" date="2023-03" db="EMBL/GenBank/DDBJ databases">
        <authorList>
            <person name="Julca I."/>
        </authorList>
    </citation>
    <scope>NUCLEOTIDE SEQUENCE</scope>
</reference>
<protein>
    <submittedName>
        <fullName evidence="5">OLC1v1024557C1</fullName>
    </submittedName>
</protein>